<comment type="caution">
    <text evidence="2">The sequence shown here is derived from an EMBL/GenBank/DDBJ whole genome shotgun (WGS) entry which is preliminary data.</text>
</comment>
<dbReference type="SUPFAM" id="SSF88723">
    <property type="entry name" value="PIN domain-like"/>
    <property type="match status" value="1"/>
</dbReference>
<dbReference type="RefSeq" id="WP_263334650.1">
    <property type="nucleotide sequence ID" value="NZ_JAGSYH010000002.1"/>
</dbReference>
<proteinExistence type="predicted"/>
<dbReference type="InterPro" id="IPR002716">
    <property type="entry name" value="PIN_dom"/>
</dbReference>
<dbReference type="InterPro" id="IPR041705">
    <property type="entry name" value="PIN_Sll0205"/>
</dbReference>
<protein>
    <submittedName>
        <fullName evidence="2">Type II toxin-antitoxin system VapC family toxin</fullName>
    </submittedName>
</protein>
<organism evidence="2 3">
    <name type="scientific">Acidicapsa dinghuensis</name>
    <dbReference type="NCBI Taxonomy" id="2218256"/>
    <lineage>
        <taxon>Bacteria</taxon>
        <taxon>Pseudomonadati</taxon>
        <taxon>Acidobacteriota</taxon>
        <taxon>Terriglobia</taxon>
        <taxon>Terriglobales</taxon>
        <taxon>Acidobacteriaceae</taxon>
        <taxon>Acidicapsa</taxon>
    </lineage>
</organism>
<dbReference type="CDD" id="cd09872">
    <property type="entry name" value="PIN_Sll0205-like"/>
    <property type="match status" value="1"/>
</dbReference>
<evidence type="ECO:0000259" key="1">
    <source>
        <dbReference type="Pfam" id="PF01850"/>
    </source>
</evidence>
<dbReference type="InterPro" id="IPR029060">
    <property type="entry name" value="PIN-like_dom_sf"/>
</dbReference>
<feature type="domain" description="PIN" evidence="1">
    <location>
        <begin position="3"/>
        <end position="119"/>
    </location>
</feature>
<reference evidence="3" key="1">
    <citation type="journal article" date="2019" name="Int. J. Syst. Evol. Microbiol.">
        <title>The Global Catalogue of Microorganisms (GCM) 10K type strain sequencing project: providing services to taxonomists for standard genome sequencing and annotation.</title>
        <authorList>
            <consortium name="The Broad Institute Genomics Platform"/>
            <consortium name="The Broad Institute Genome Sequencing Center for Infectious Disease"/>
            <person name="Wu L."/>
            <person name="Ma J."/>
        </authorList>
    </citation>
    <scope>NUCLEOTIDE SEQUENCE [LARGE SCALE GENOMIC DNA]</scope>
    <source>
        <strain evidence="3">JCM 4087</strain>
    </source>
</reference>
<dbReference type="Gene3D" id="3.40.50.1010">
    <property type="entry name" value="5'-nuclease"/>
    <property type="match status" value="1"/>
</dbReference>
<gene>
    <name evidence="2" type="ORF">ACFPT7_01740</name>
</gene>
<dbReference type="InterPro" id="IPR052919">
    <property type="entry name" value="TA_system_RNase"/>
</dbReference>
<dbReference type="EMBL" id="JBHSPH010000001">
    <property type="protein sequence ID" value="MFC5861009.1"/>
    <property type="molecule type" value="Genomic_DNA"/>
</dbReference>
<dbReference type="PANTHER" id="PTHR36173">
    <property type="entry name" value="RIBONUCLEASE VAPC16-RELATED"/>
    <property type="match status" value="1"/>
</dbReference>
<name>A0ABW1EAQ3_9BACT</name>
<dbReference type="Pfam" id="PF01850">
    <property type="entry name" value="PIN"/>
    <property type="match status" value="1"/>
</dbReference>
<sequence length="128" mass="14364">MTYLFDTHTYLWFRSAPHLLPPDVLDLLTNTSHTGYISLITPWEIAIKSGTGKLSAAQLLNGFESRESSAGFSILAFTVDQAIASGFLPRHHRDPFDRMLAVQALDMKIPIVGRDRAFDLYGVQRIWG</sequence>
<evidence type="ECO:0000313" key="3">
    <source>
        <dbReference type="Proteomes" id="UP001596091"/>
    </source>
</evidence>
<accession>A0ABW1EAQ3</accession>
<evidence type="ECO:0000313" key="2">
    <source>
        <dbReference type="EMBL" id="MFC5861009.1"/>
    </source>
</evidence>
<keyword evidence="3" id="KW-1185">Reference proteome</keyword>
<dbReference type="PANTHER" id="PTHR36173:SF2">
    <property type="entry name" value="RIBONUCLEASE VAPC16"/>
    <property type="match status" value="1"/>
</dbReference>
<dbReference type="Proteomes" id="UP001596091">
    <property type="component" value="Unassembled WGS sequence"/>
</dbReference>